<dbReference type="AlphaFoldDB" id="A0A828U9C7"/>
<name>A0A828U9C7_ECOLX</name>
<dbReference type="EMBL" id="AIFC01000015">
    <property type="protein sequence ID" value="EHU47092.1"/>
    <property type="molecule type" value="Genomic_DNA"/>
</dbReference>
<proteinExistence type="predicted"/>
<evidence type="ECO:0000313" key="2">
    <source>
        <dbReference type="Proteomes" id="UP000005272"/>
    </source>
</evidence>
<comment type="caution">
    <text evidence="1">The sequence shown here is derived from an EMBL/GenBank/DDBJ whole genome shotgun (WGS) entry which is preliminary data.</text>
</comment>
<dbReference type="Proteomes" id="UP000005272">
    <property type="component" value="Unassembled WGS sequence"/>
</dbReference>
<protein>
    <submittedName>
        <fullName evidence="1">Uncharacterized protein</fullName>
    </submittedName>
</protein>
<organism evidence="1 2">
    <name type="scientific">Escherichia coli DEC2D</name>
    <dbReference type="NCBI Taxonomy" id="868141"/>
    <lineage>
        <taxon>Bacteria</taxon>
        <taxon>Pseudomonadati</taxon>
        <taxon>Pseudomonadota</taxon>
        <taxon>Gammaproteobacteria</taxon>
        <taxon>Enterobacterales</taxon>
        <taxon>Enterobacteriaceae</taxon>
        <taxon>Escherichia</taxon>
    </lineage>
</organism>
<evidence type="ECO:0000313" key="1">
    <source>
        <dbReference type="EMBL" id="EHU47092.1"/>
    </source>
</evidence>
<accession>A0A828U9C7</accession>
<reference evidence="1 2" key="1">
    <citation type="journal article" date="2012" name="J. Bacteriol.">
        <title>Draft Genome Sequences of the Diarrheagenic Escherichia coli Collection.</title>
        <authorList>
            <person name="Hazen T.H."/>
            <person name="Sahl J.W."/>
            <person name="Redman J.C."/>
            <person name="Morris C.R."/>
            <person name="Daugherty S.C."/>
            <person name="Chibucos M.C."/>
            <person name="Sengamalay N.A."/>
            <person name="Fraser-Liggett C.M."/>
            <person name="Steinsland H."/>
            <person name="Whittam T.S."/>
            <person name="Whittam B."/>
            <person name="Manning S.D."/>
            <person name="Rasko D.A."/>
        </authorList>
    </citation>
    <scope>NUCLEOTIDE SEQUENCE [LARGE SCALE GENOMIC DNA]</scope>
    <source>
        <strain evidence="1 2">DEC2D</strain>
    </source>
</reference>
<sequence>MQLVDLVFYPRHQTVSKLVNIAIPQPGDANFARAGLYGRFPIVKLMSQIRQQLCLNRFDLNQPVCVFL</sequence>
<gene>
    <name evidence="1" type="ORF">ECDEC2D_1350</name>
</gene>